<dbReference type="Pfam" id="PF11535">
    <property type="entry name" value="Calci_bind_CcbP"/>
    <property type="match status" value="1"/>
</dbReference>
<dbReference type="InterPro" id="IPR020994">
    <property type="entry name" value="Uncharacterised_Ca-bd_CcbP"/>
</dbReference>
<protein>
    <submittedName>
        <fullName evidence="1">Uncharacterized protein</fullName>
    </submittedName>
</protein>
<dbReference type="EMBL" id="JADEWU010000039">
    <property type="protein sequence ID" value="MBE9144757.1"/>
    <property type="molecule type" value="Genomic_DNA"/>
</dbReference>
<name>A0ABR9UE67_9CYAN</name>
<proteinExistence type="predicted"/>
<gene>
    <name evidence="1" type="ORF">IQ236_16255</name>
</gene>
<organism evidence="1 2">
    <name type="scientific">Planktothrix mougeotii LEGE 06226</name>
    <dbReference type="NCBI Taxonomy" id="1828728"/>
    <lineage>
        <taxon>Bacteria</taxon>
        <taxon>Bacillati</taxon>
        <taxon>Cyanobacteriota</taxon>
        <taxon>Cyanophyceae</taxon>
        <taxon>Oscillatoriophycideae</taxon>
        <taxon>Oscillatoriales</taxon>
        <taxon>Microcoleaceae</taxon>
        <taxon>Planktothrix</taxon>
    </lineage>
</organism>
<sequence length="71" mass="8394">MASIEKDERREERITYAIIVDAYDEQEVAMGWYYYLNDNINFPLAAKSIRKVKKMEKIQEKEVNVCCSALK</sequence>
<dbReference type="Gene3D" id="6.10.140.400">
    <property type="match status" value="1"/>
</dbReference>
<dbReference type="RefSeq" id="WP_190515224.1">
    <property type="nucleotide sequence ID" value="NZ_JADEWU010000039.1"/>
</dbReference>
<reference evidence="1 2" key="1">
    <citation type="submission" date="2020-10" db="EMBL/GenBank/DDBJ databases">
        <authorList>
            <person name="Castelo-Branco R."/>
            <person name="Eusebio N."/>
            <person name="Adriana R."/>
            <person name="Vieira A."/>
            <person name="Brugerolle De Fraissinette N."/>
            <person name="Rezende De Castro R."/>
            <person name="Schneider M.P."/>
            <person name="Vasconcelos V."/>
            <person name="Leao P.N."/>
        </authorList>
    </citation>
    <scope>NUCLEOTIDE SEQUENCE [LARGE SCALE GENOMIC DNA]</scope>
    <source>
        <strain evidence="1 2">LEGE 06226</strain>
    </source>
</reference>
<accession>A0ABR9UE67</accession>
<evidence type="ECO:0000313" key="1">
    <source>
        <dbReference type="EMBL" id="MBE9144757.1"/>
    </source>
</evidence>
<dbReference type="Proteomes" id="UP000640725">
    <property type="component" value="Unassembled WGS sequence"/>
</dbReference>
<keyword evidence="2" id="KW-1185">Reference proteome</keyword>
<evidence type="ECO:0000313" key="2">
    <source>
        <dbReference type="Proteomes" id="UP000640725"/>
    </source>
</evidence>
<comment type="caution">
    <text evidence="1">The sequence shown here is derived from an EMBL/GenBank/DDBJ whole genome shotgun (WGS) entry which is preliminary data.</text>
</comment>